<sequence>MFVLPFLFWLLSLGLVASFVPSAQSRLPSPVTNPLFGRSLSLNAANKGRKKKKDELTSFPFPSAPFLLEDTNAVKSSLETLLVLSDKKRQAVWKEDMKRQYPFVPAVFVDRFADSVVSSFSAIAPSELQTVVQPGGLEKVKSKLETIIKKELKKNEMYANLPLSNSEKDKLLSNLIGTSLNLLLRDAAMVLAHPNEQLQALEEQKRQITRFMTRRQLVWYQLKYHTVRSALVVTASALLLTLLYNGYKSTAVIQGVQKSAIKLWVFAKSLAMGLVQLVSGSKRKRPRRVRPRVR</sequence>
<feature type="signal peptide" evidence="1">
    <location>
        <begin position="1"/>
        <end position="25"/>
    </location>
</feature>
<feature type="chain" id="PRO_5041969059" description="Transmembrane protein" evidence="1">
    <location>
        <begin position="26"/>
        <end position="294"/>
    </location>
</feature>
<evidence type="ECO:0000256" key="1">
    <source>
        <dbReference type="SAM" id="SignalP"/>
    </source>
</evidence>
<dbReference type="EMBL" id="CAKOGP040001803">
    <property type="protein sequence ID" value="CAJ1952372.1"/>
    <property type="molecule type" value="Genomic_DNA"/>
</dbReference>
<evidence type="ECO:0008006" key="4">
    <source>
        <dbReference type="Google" id="ProtNLM"/>
    </source>
</evidence>
<accession>A0AAD2FT80</accession>
<keyword evidence="1" id="KW-0732">Signal</keyword>
<keyword evidence="3" id="KW-1185">Reference proteome</keyword>
<dbReference type="AlphaFoldDB" id="A0AAD2FT80"/>
<reference evidence="2" key="1">
    <citation type="submission" date="2023-08" db="EMBL/GenBank/DDBJ databases">
        <authorList>
            <person name="Audoor S."/>
            <person name="Bilcke G."/>
        </authorList>
    </citation>
    <scope>NUCLEOTIDE SEQUENCE</scope>
</reference>
<gene>
    <name evidence="2" type="ORF">CYCCA115_LOCUS13520</name>
</gene>
<evidence type="ECO:0000313" key="2">
    <source>
        <dbReference type="EMBL" id="CAJ1952372.1"/>
    </source>
</evidence>
<dbReference type="Proteomes" id="UP001295423">
    <property type="component" value="Unassembled WGS sequence"/>
</dbReference>
<comment type="caution">
    <text evidence="2">The sequence shown here is derived from an EMBL/GenBank/DDBJ whole genome shotgun (WGS) entry which is preliminary data.</text>
</comment>
<protein>
    <recommendedName>
        <fullName evidence="4">Transmembrane protein</fullName>
    </recommendedName>
</protein>
<evidence type="ECO:0000313" key="3">
    <source>
        <dbReference type="Proteomes" id="UP001295423"/>
    </source>
</evidence>
<proteinExistence type="predicted"/>
<name>A0AAD2FT80_9STRA</name>
<organism evidence="2 3">
    <name type="scientific">Cylindrotheca closterium</name>
    <dbReference type="NCBI Taxonomy" id="2856"/>
    <lineage>
        <taxon>Eukaryota</taxon>
        <taxon>Sar</taxon>
        <taxon>Stramenopiles</taxon>
        <taxon>Ochrophyta</taxon>
        <taxon>Bacillariophyta</taxon>
        <taxon>Bacillariophyceae</taxon>
        <taxon>Bacillariophycidae</taxon>
        <taxon>Bacillariales</taxon>
        <taxon>Bacillariaceae</taxon>
        <taxon>Cylindrotheca</taxon>
    </lineage>
</organism>